<protein>
    <submittedName>
        <fullName evidence="8">Uncharacterized protein</fullName>
    </submittedName>
</protein>
<reference evidence="8 9" key="1">
    <citation type="journal article" date="2023" name="G3 (Bethesda)">
        <title>A haplotype-resolved chromosome-scale genome for Quercus rubra L. provides insights into the genetics of adaptive traits for red oak species.</title>
        <authorList>
            <person name="Kapoor B."/>
            <person name="Jenkins J."/>
            <person name="Schmutz J."/>
            <person name="Zhebentyayeva T."/>
            <person name="Kuelheim C."/>
            <person name="Coggeshall M."/>
            <person name="Heim C."/>
            <person name="Lasky J.R."/>
            <person name="Leites L."/>
            <person name="Islam-Faridi N."/>
            <person name="Romero-Severson J."/>
            <person name="DeLeo V.L."/>
            <person name="Lucas S.M."/>
            <person name="Lazic D."/>
            <person name="Gailing O."/>
            <person name="Carlson J."/>
            <person name="Staton M."/>
        </authorList>
    </citation>
    <scope>NUCLEOTIDE SEQUENCE [LARGE SCALE GENOMIC DNA]</scope>
    <source>
        <strain evidence="8">Pseudo-F2</strain>
    </source>
</reference>
<gene>
    <name evidence="8" type="ORF">RGQ29_006780</name>
</gene>
<keyword evidence="9" id="KW-1185">Reference proteome</keyword>
<organism evidence="8 9">
    <name type="scientific">Quercus rubra</name>
    <name type="common">Northern red oak</name>
    <name type="synonym">Quercus borealis</name>
    <dbReference type="NCBI Taxonomy" id="3512"/>
    <lineage>
        <taxon>Eukaryota</taxon>
        <taxon>Viridiplantae</taxon>
        <taxon>Streptophyta</taxon>
        <taxon>Embryophyta</taxon>
        <taxon>Tracheophyta</taxon>
        <taxon>Spermatophyta</taxon>
        <taxon>Magnoliopsida</taxon>
        <taxon>eudicotyledons</taxon>
        <taxon>Gunneridae</taxon>
        <taxon>Pentapetalae</taxon>
        <taxon>rosids</taxon>
        <taxon>fabids</taxon>
        <taxon>Fagales</taxon>
        <taxon>Fagaceae</taxon>
        <taxon>Quercus</taxon>
    </lineage>
</organism>
<feature type="transmembrane region" description="Helical" evidence="7">
    <location>
        <begin position="324"/>
        <end position="348"/>
    </location>
</feature>
<feature type="transmembrane region" description="Helical" evidence="7">
    <location>
        <begin position="56"/>
        <end position="78"/>
    </location>
</feature>
<dbReference type="PANTHER" id="PTHR11654">
    <property type="entry name" value="OLIGOPEPTIDE TRANSPORTER-RELATED"/>
    <property type="match status" value="1"/>
</dbReference>
<keyword evidence="4 7" id="KW-1133">Transmembrane helix</keyword>
<evidence type="ECO:0000256" key="1">
    <source>
        <dbReference type="ARBA" id="ARBA00004141"/>
    </source>
</evidence>
<evidence type="ECO:0000256" key="3">
    <source>
        <dbReference type="ARBA" id="ARBA00022692"/>
    </source>
</evidence>
<accession>A0AAN7E7T7</accession>
<feature type="transmembrane region" description="Helical" evidence="7">
    <location>
        <begin position="195"/>
        <end position="214"/>
    </location>
</feature>
<feature type="transmembrane region" description="Helical" evidence="7">
    <location>
        <begin position="512"/>
        <end position="530"/>
    </location>
</feature>
<comment type="subcellular location">
    <subcellularLocation>
        <location evidence="1">Membrane</location>
        <topology evidence="1">Multi-pass membrane protein</topology>
    </subcellularLocation>
</comment>
<evidence type="ECO:0000256" key="6">
    <source>
        <dbReference type="SAM" id="MobiDB-lite"/>
    </source>
</evidence>
<dbReference type="InterPro" id="IPR036259">
    <property type="entry name" value="MFS_trans_sf"/>
</dbReference>
<dbReference type="AlphaFoldDB" id="A0AAN7E7T7"/>
<comment type="similarity">
    <text evidence="2">Belongs to the major facilitator superfamily. Proton-dependent oligopeptide transporter (POT/PTR) (TC 2.A.17) family.</text>
</comment>
<feature type="transmembrane region" description="Helical" evidence="7">
    <location>
        <begin position="436"/>
        <end position="455"/>
    </location>
</feature>
<feature type="transmembrane region" description="Helical" evidence="7">
    <location>
        <begin position="476"/>
        <end position="500"/>
    </location>
</feature>
<dbReference type="Pfam" id="PF00854">
    <property type="entry name" value="PTR2"/>
    <property type="match status" value="1"/>
</dbReference>
<evidence type="ECO:0000256" key="2">
    <source>
        <dbReference type="ARBA" id="ARBA00005982"/>
    </source>
</evidence>
<dbReference type="GO" id="GO:0022857">
    <property type="term" value="F:transmembrane transporter activity"/>
    <property type="evidence" value="ECO:0007669"/>
    <property type="project" value="InterPro"/>
</dbReference>
<evidence type="ECO:0000256" key="5">
    <source>
        <dbReference type="ARBA" id="ARBA00023136"/>
    </source>
</evidence>
<evidence type="ECO:0000256" key="4">
    <source>
        <dbReference type="ARBA" id="ARBA00022989"/>
    </source>
</evidence>
<feature type="region of interest" description="Disordered" evidence="6">
    <location>
        <begin position="592"/>
        <end position="622"/>
    </location>
</feature>
<dbReference type="InterPro" id="IPR000109">
    <property type="entry name" value="POT_fam"/>
</dbReference>
<sequence>MRGRCLRVKEWFHNYIFFSPKAFFILGLVLSHSFAEYAAVSFLIDFLTDNWKQDNLPAAVAIINLQDGVKTVLAVVLAYVADSCMGRFKVVLYTTLAYILGLMLLWWSTKNLGPSGQIDMFYAAAAILVVGMAGQEPTLRAFLADQLSDEIENPTEDLLKKQKEKDDRADILWRIARFSGATIVLVSLTNAEWEMAFGVSALVMGATLLLFLFGEGLSCYKPHKPDGSSSGIILRVLKAARHNRNRNYPQTEKGFYWKTLPQPGLIDKSNGQTYLKPKVLFLRRLDKAAVIDERTPPVSPEEQKAQELRGHLCTAEQVREVKRLFTLIPTWTSFLGCSLVAATGNTFFYVQTSNMDVHIANMKVPLKVLFALRSIICYIISFVFSSEIARQQRVTRIRIGVGVICSALCCFVAWQVEVHRLMKIDPIHLNNTISMSVLWLFPQFILLGLMEGLAIDGLQEFFYNHVAISMRSYGPSFSDCVLGLGNFISIPFVLLCRSWFKDSINTSHLDRYYLTLAILSSVLLVFYVHMESPSNDSLEDQMGNASEGVELNEIRVDGNDDTTRSVSPSIRRRKVTTVVSAVRFSTLLEQNLAGESPANSDSPESTEEPLLQSHASTGAGRGKITTLFSSMRGRPDLRPQHMEVRTRKLVLSLAGRTSFRHPRP</sequence>
<dbReference type="EMBL" id="JAXUIC010000011">
    <property type="protein sequence ID" value="KAK4564850.1"/>
    <property type="molecule type" value="Genomic_DNA"/>
</dbReference>
<evidence type="ECO:0000256" key="7">
    <source>
        <dbReference type="SAM" id="Phobius"/>
    </source>
</evidence>
<dbReference type="SUPFAM" id="SSF103473">
    <property type="entry name" value="MFS general substrate transporter"/>
    <property type="match status" value="2"/>
</dbReference>
<evidence type="ECO:0000313" key="8">
    <source>
        <dbReference type="EMBL" id="KAK4564850.1"/>
    </source>
</evidence>
<feature type="transmembrane region" description="Helical" evidence="7">
    <location>
        <begin position="90"/>
        <end position="108"/>
    </location>
</feature>
<proteinExistence type="inferred from homology"/>
<feature type="transmembrane region" description="Helical" evidence="7">
    <location>
        <begin position="21"/>
        <end position="44"/>
    </location>
</feature>
<dbReference type="GO" id="GO:0016020">
    <property type="term" value="C:membrane"/>
    <property type="evidence" value="ECO:0007669"/>
    <property type="project" value="UniProtKB-SubCell"/>
</dbReference>
<name>A0AAN7E7T7_QUERU</name>
<dbReference type="Proteomes" id="UP001324115">
    <property type="component" value="Unassembled WGS sequence"/>
</dbReference>
<keyword evidence="3 7" id="KW-0812">Transmembrane</keyword>
<feature type="transmembrane region" description="Helical" evidence="7">
    <location>
        <begin position="397"/>
        <end position="416"/>
    </location>
</feature>
<keyword evidence="5 7" id="KW-0472">Membrane</keyword>
<dbReference type="Gene3D" id="1.20.1250.20">
    <property type="entry name" value="MFS general substrate transporter like domains"/>
    <property type="match status" value="1"/>
</dbReference>
<feature type="transmembrane region" description="Helical" evidence="7">
    <location>
        <begin position="368"/>
        <end position="385"/>
    </location>
</feature>
<comment type="caution">
    <text evidence="8">The sequence shown here is derived from an EMBL/GenBank/DDBJ whole genome shotgun (WGS) entry which is preliminary data.</text>
</comment>
<evidence type="ECO:0000313" key="9">
    <source>
        <dbReference type="Proteomes" id="UP001324115"/>
    </source>
</evidence>